<gene>
    <name evidence="1" type="ORF">ACD_78C00074G0003</name>
</gene>
<protein>
    <submittedName>
        <fullName evidence="1">Uncharacterized protein</fullName>
    </submittedName>
</protein>
<organism evidence="1">
    <name type="scientific">uncultured bacterium</name>
    <name type="common">gcode 4</name>
    <dbReference type="NCBI Taxonomy" id="1234023"/>
    <lineage>
        <taxon>Bacteria</taxon>
        <taxon>environmental samples</taxon>
    </lineage>
</organism>
<reference evidence="1" key="1">
    <citation type="journal article" date="2012" name="Science">
        <title>Fermentation, hydrogen, and sulfur metabolism in multiple uncultivated bacterial phyla.</title>
        <authorList>
            <person name="Wrighton K.C."/>
            <person name="Thomas B.C."/>
            <person name="Sharon I."/>
            <person name="Miller C.S."/>
            <person name="Castelle C.J."/>
            <person name="VerBerkmoes N.C."/>
            <person name="Wilkins M.J."/>
            <person name="Hettich R.L."/>
            <person name="Lipton M.S."/>
            <person name="Williams K.H."/>
            <person name="Long P.E."/>
            <person name="Banfield J.F."/>
        </authorList>
    </citation>
    <scope>NUCLEOTIDE SEQUENCE [LARGE SCALE GENOMIC DNA]</scope>
</reference>
<dbReference type="AlphaFoldDB" id="K1YY76"/>
<accession>K1YY76</accession>
<proteinExistence type="predicted"/>
<name>K1YY76_9BACT</name>
<sequence>MKNTLQEIIPSLPSETGQFFTNIERVFGTALFDRVLVLEEKDSKYELVYYAQYPDTCPITRELHEKEMMNVDYFIQNILRKRALADGEWVFKCREEDGELFDVMIRVGNYYIAFNNSKESLKSLRRKHPFDETVLIEELKKYTRLFEIQK</sequence>
<comment type="caution">
    <text evidence="1">The sequence shown here is derived from an EMBL/GenBank/DDBJ whole genome shotgun (WGS) entry which is preliminary data.</text>
</comment>
<dbReference type="EMBL" id="AMFJ01034074">
    <property type="protein sequence ID" value="EKD30369.1"/>
    <property type="molecule type" value="Genomic_DNA"/>
</dbReference>
<evidence type="ECO:0000313" key="1">
    <source>
        <dbReference type="EMBL" id="EKD30369.1"/>
    </source>
</evidence>